<comment type="caution">
    <text evidence="1">The sequence shown here is derived from an EMBL/GenBank/DDBJ whole genome shotgun (WGS) entry which is preliminary data.</text>
</comment>
<sequence length="91" mass="10665">MFERYRDKAMEELINIYDETRSCISKKRRYSVRDNGAIYRHAKEGCKPSPLDEKWTFGKKDSKTGYMLYGGVRVHQIVATAFHGNPENENM</sequence>
<dbReference type="EMBL" id="AMCI01009261">
    <property type="protein sequence ID" value="EJW89778.1"/>
    <property type="molecule type" value="Genomic_DNA"/>
</dbReference>
<keyword evidence="1" id="KW-0378">Hydrolase</keyword>
<feature type="non-terminal residue" evidence="1">
    <location>
        <position position="91"/>
    </location>
</feature>
<dbReference type="GO" id="GO:0004519">
    <property type="term" value="F:endonuclease activity"/>
    <property type="evidence" value="ECO:0007669"/>
    <property type="project" value="UniProtKB-KW"/>
</dbReference>
<dbReference type="AlphaFoldDB" id="J9F5I7"/>
<accession>J9F5I7</accession>
<evidence type="ECO:0000313" key="1">
    <source>
        <dbReference type="EMBL" id="EJW89778.1"/>
    </source>
</evidence>
<reference evidence="1" key="1">
    <citation type="journal article" date="2012" name="PLoS ONE">
        <title>Gene sets for utilization of primary and secondary nutrition supplies in the distal gut of endangered iberian lynx.</title>
        <authorList>
            <person name="Alcaide M."/>
            <person name="Messina E."/>
            <person name="Richter M."/>
            <person name="Bargiela R."/>
            <person name="Peplies J."/>
            <person name="Huws S.A."/>
            <person name="Newbold C.J."/>
            <person name="Golyshin P.N."/>
            <person name="Simon M.A."/>
            <person name="Lopez G."/>
            <person name="Yakimov M.M."/>
            <person name="Ferrer M."/>
        </authorList>
    </citation>
    <scope>NUCLEOTIDE SEQUENCE</scope>
</reference>
<name>J9F5I7_9ZZZZ</name>
<gene>
    <name evidence="1" type="ORF">EVA_22115</name>
</gene>
<organism evidence="1">
    <name type="scientific">gut metagenome</name>
    <dbReference type="NCBI Taxonomy" id="749906"/>
    <lineage>
        <taxon>unclassified sequences</taxon>
        <taxon>metagenomes</taxon>
        <taxon>organismal metagenomes</taxon>
    </lineage>
</organism>
<proteinExistence type="predicted"/>
<protein>
    <submittedName>
        <fullName evidence="1">HNH endonuclease domain protein</fullName>
    </submittedName>
</protein>
<keyword evidence="1" id="KW-0255">Endonuclease</keyword>
<keyword evidence="1" id="KW-0540">Nuclease</keyword>